<evidence type="ECO:0000313" key="3">
    <source>
        <dbReference type="EMBL" id="MFB5192413.1"/>
    </source>
</evidence>
<dbReference type="PROSITE" id="PS51257">
    <property type="entry name" value="PROKAR_LIPOPROTEIN"/>
    <property type="match status" value="1"/>
</dbReference>
<reference evidence="3 4" key="1">
    <citation type="journal article" date="2024" name="Int. J. Mol. Sci.">
        <title>Exploration of Alicyclobacillus spp. Genome in Search of Antibiotic Resistance.</title>
        <authorList>
            <person name="Bucka-Kolendo J."/>
            <person name="Kiousi D.E."/>
            <person name="Dekowska A."/>
            <person name="Mikolajczuk-Szczyrba A."/>
            <person name="Karadedos D.M."/>
            <person name="Michael P."/>
            <person name="Galanis A."/>
            <person name="Sokolowska B."/>
        </authorList>
    </citation>
    <scope>NUCLEOTIDE SEQUENCE [LARGE SCALE GENOMIC DNA]</scope>
    <source>
        <strain evidence="3 4">KKP 3000</strain>
    </source>
</reference>
<dbReference type="Gene3D" id="3.10.105.10">
    <property type="entry name" value="Dipeptide-binding Protein, Domain 3"/>
    <property type="match status" value="1"/>
</dbReference>
<dbReference type="Gene3D" id="3.90.76.10">
    <property type="entry name" value="Dipeptide-binding Protein, Domain 1"/>
    <property type="match status" value="1"/>
</dbReference>
<dbReference type="PANTHER" id="PTHR30290:SF82">
    <property type="entry name" value="ABC-TYPE DIPEPTIDE_OLIGOPEPTIDE TRANSPORT SYSTEM, PERIPLASMIC COMPONENT"/>
    <property type="match status" value="1"/>
</dbReference>
<sequence length="557" mass="60943">MHTKWKVSCLAGFIVGVTFTLTACGTGSTASNATGSPNASSNSSKALKPLTISAGPNGAFQRNFNPFSTSADPGTQGLIYEPLFYDSVVSSNVYGILGRSTAWSNHNKTLTVTLQTNANWTDGKPFTSQDVVFTFNLLKKYPTIDLNAVWSKLSSVKSDGNDKVVFNFKQADVPYATYVLETYIVPQHIWSKLGDPSKVDVTNPVGTGPYTLSTFSPEDYTMKANPNYYGGKLSVPEVDFPAYNSNDSADLALSTGSLDWTGLFIPNIDKVYSSKNQNNKYWFAPGGLNLLTPNLKNPLLGNQVVRQAISMAVNRNDLSQKAEYGYEKVANPTGLILPTFQSWVDPNLPKTDTTFTFDPTGAEKLLQSAGFKKNGSGIYVSANGQALSFKLIVPSGWTDWDQDAALIAAQLKQIGIQINVQQEQYAGYQSDLSSHKFDLALVSTNVGPSPYYVYQNTFGTGASTNYEQWSDPKTDQALADFASTTNETEQKQDIDKLEKIVSEQLPAIPLIYGAEWYEYNDSQYTGWPDANNPYVTPAPFSYPAEEIVLLHLKPTAK</sequence>
<dbReference type="PANTHER" id="PTHR30290">
    <property type="entry name" value="PERIPLASMIC BINDING COMPONENT OF ABC TRANSPORTER"/>
    <property type="match status" value="1"/>
</dbReference>
<keyword evidence="4" id="KW-1185">Reference proteome</keyword>
<dbReference type="InterPro" id="IPR039424">
    <property type="entry name" value="SBP_5"/>
</dbReference>
<organism evidence="3 4">
    <name type="scientific">Alicyclobacillus fastidiosus</name>
    <dbReference type="NCBI Taxonomy" id="392011"/>
    <lineage>
        <taxon>Bacteria</taxon>
        <taxon>Bacillati</taxon>
        <taxon>Bacillota</taxon>
        <taxon>Bacilli</taxon>
        <taxon>Bacillales</taxon>
        <taxon>Alicyclobacillaceae</taxon>
        <taxon>Alicyclobacillus</taxon>
    </lineage>
</organism>
<dbReference type="CDD" id="cd08509">
    <property type="entry name" value="PBP2_TmCBP_oligosaccharides_like"/>
    <property type="match status" value="1"/>
</dbReference>
<protein>
    <submittedName>
        <fullName evidence="3">ABC transporter substrate-binding protein</fullName>
    </submittedName>
</protein>
<accession>A0ABV5AJG4</accession>
<dbReference type="SUPFAM" id="SSF53850">
    <property type="entry name" value="Periplasmic binding protein-like II"/>
    <property type="match status" value="1"/>
</dbReference>
<evidence type="ECO:0000256" key="1">
    <source>
        <dbReference type="SAM" id="SignalP"/>
    </source>
</evidence>
<evidence type="ECO:0000259" key="2">
    <source>
        <dbReference type="Pfam" id="PF00496"/>
    </source>
</evidence>
<evidence type="ECO:0000313" key="4">
    <source>
        <dbReference type="Proteomes" id="UP001579974"/>
    </source>
</evidence>
<dbReference type="InterPro" id="IPR030678">
    <property type="entry name" value="Peptide/Ni-bd"/>
</dbReference>
<dbReference type="Proteomes" id="UP001579974">
    <property type="component" value="Unassembled WGS sequence"/>
</dbReference>
<feature type="domain" description="Solute-binding protein family 5" evidence="2">
    <location>
        <begin position="99"/>
        <end position="462"/>
    </location>
</feature>
<feature type="signal peptide" evidence="1">
    <location>
        <begin position="1"/>
        <end position="23"/>
    </location>
</feature>
<dbReference type="Pfam" id="PF00496">
    <property type="entry name" value="SBP_bac_5"/>
    <property type="match status" value="1"/>
</dbReference>
<name>A0ABV5AJG4_9BACL</name>
<dbReference type="PIRSF" id="PIRSF002741">
    <property type="entry name" value="MppA"/>
    <property type="match status" value="1"/>
</dbReference>
<dbReference type="InterPro" id="IPR000914">
    <property type="entry name" value="SBP_5_dom"/>
</dbReference>
<dbReference type="EMBL" id="JBDXSU010000021">
    <property type="protein sequence ID" value="MFB5192413.1"/>
    <property type="molecule type" value="Genomic_DNA"/>
</dbReference>
<keyword evidence="1" id="KW-0732">Signal</keyword>
<dbReference type="RefSeq" id="WP_275473324.1">
    <property type="nucleotide sequence ID" value="NZ_CP162940.1"/>
</dbReference>
<proteinExistence type="predicted"/>
<comment type="caution">
    <text evidence="3">The sequence shown here is derived from an EMBL/GenBank/DDBJ whole genome shotgun (WGS) entry which is preliminary data.</text>
</comment>
<feature type="chain" id="PRO_5045965383" evidence="1">
    <location>
        <begin position="24"/>
        <end position="557"/>
    </location>
</feature>
<dbReference type="Gene3D" id="3.40.190.10">
    <property type="entry name" value="Periplasmic binding protein-like II"/>
    <property type="match status" value="1"/>
</dbReference>
<gene>
    <name evidence="3" type="ORF">KKP3000_001615</name>
</gene>